<organism evidence="1 2">
    <name type="scientific">Lacrimispora amygdalina</name>
    <dbReference type="NCBI Taxonomy" id="253257"/>
    <lineage>
        <taxon>Bacteria</taxon>
        <taxon>Bacillati</taxon>
        <taxon>Bacillota</taxon>
        <taxon>Clostridia</taxon>
        <taxon>Lachnospirales</taxon>
        <taxon>Lachnospiraceae</taxon>
        <taxon>Lacrimispora</taxon>
    </lineage>
</organism>
<evidence type="ECO:0008006" key="3">
    <source>
        <dbReference type="Google" id="ProtNLM"/>
    </source>
</evidence>
<evidence type="ECO:0000313" key="2">
    <source>
        <dbReference type="Proteomes" id="UP001419084"/>
    </source>
</evidence>
<protein>
    <recommendedName>
        <fullName evidence="3">HNH endonuclease</fullName>
    </recommendedName>
</protein>
<dbReference type="RefSeq" id="WP_346064354.1">
    <property type="nucleotide sequence ID" value="NZ_BRPJ01000002.1"/>
</dbReference>
<name>A0ABQ5LZF4_9FIRM</name>
<dbReference type="Proteomes" id="UP001419084">
    <property type="component" value="Unassembled WGS sequence"/>
</dbReference>
<evidence type="ECO:0000313" key="1">
    <source>
        <dbReference type="EMBL" id="GLB28143.1"/>
    </source>
</evidence>
<reference evidence="1 2" key="1">
    <citation type="journal article" date="2024" name="Int. J. Syst. Evol. Microbiol.">
        <title>Lacrimispora brassicae sp. nov. isolated from fermented cabbage, and proposal of Clostridium indicum Gundawar et al. 2019 and Clostridium methoxybenzovorans Mechichi et al. 1999 as heterotypic synonyms of Lacrimispora amygdalina (Parshina et al. 2003) Haas and Blanchard 2020 and Lacrimispora indolis (McClung and McCoy 1957) Haas and Blanchard 2020, respectively.</title>
        <authorList>
            <person name="Kobayashi H."/>
            <person name="Tanizawa Y."/>
            <person name="Sakamoto M."/>
            <person name="Ohkuma M."/>
            <person name="Tohno M."/>
        </authorList>
    </citation>
    <scope>NUCLEOTIDE SEQUENCE [LARGE SCALE GENOMIC DNA]</scope>
    <source>
        <strain evidence="1 2">DSM 12857</strain>
    </source>
</reference>
<keyword evidence="2" id="KW-1185">Reference proteome</keyword>
<comment type="caution">
    <text evidence="1">The sequence shown here is derived from an EMBL/GenBank/DDBJ whole genome shotgun (WGS) entry which is preliminary data.</text>
</comment>
<sequence>MEVGFICLGIQDGENDKIISSLEDKKKINKIFSECRRAAKEDKCFFCGNNVSSFCNSHSLPSFCLKNISVNGEVYFANKMVGSTRMDEQGGVKKAGTFQLICRNCDSKEFQDYENPDNYKNTVQPKMLAQIAIKNCLRMIAKRKNENQLYKKNLQTSLLGKNFNVDQREYIDLDLTDYIKSYEKAKRLRNKNWNGEYYLFFYHKLNYVVPLAFQGLVSLIVDIDGNTVNDIYNKSPDYHIQDLHICVLPLKNETVIMMFVDSMDKRYRPFYKSFLKLPIDEKLSLVNYIIFLYSEDVFLSKAIPQEILVNKKLKEVMQQSQVAVVQEVDTDIIQHEAEKVFSLQQHRSIPNLLDERYKLTL</sequence>
<proteinExistence type="predicted"/>
<gene>
    <name evidence="1" type="ORF">LAD12857_00660</name>
</gene>
<accession>A0ABQ5LZF4</accession>
<dbReference type="EMBL" id="BRPJ01000002">
    <property type="protein sequence ID" value="GLB28143.1"/>
    <property type="molecule type" value="Genomic_DNA"/>
</dbReference>